<gene>
    <name evidence="2" type="ORF">LVJ94_51190</name>
</gene>
<dbReference type="PANTHER" id="PTHR43162">
    <property type="match status" value="1"/>
</dbReference>
<feature type="domain" description="NAD(P)-binding" evidence="1">
    <location>
        <begin position="7"/>
        <end position="180"/>
    </location>
</feature>
<evidence type="ECO:0000259" key="1">
    <source>
        <dbReference type="Pfam" id="PF13460"/>
    </source>
</evidence>
<dbReference type="SUPFAM" id="SSF51735">
    <property type="entry name" value="NAD(P)-binding Rossmann-fold domains"/>
    <property type="match status" value="1"/>
</dbReference>
<evidence type="ECO:0000313" key="3">
    <source>
        <dbReference type="Proteomes" id="UP001374803"/>
    </source>
</evidence>
<dbReference type="RefSeq" id="WP_394834894.1">
    <property type="nucleotide sequence ID" value="NZ_CP089929.1"/>
</dbReference>
<dbReference type="Gene3D" id="3.90.25.10">
    <property type="entry name" value="UDP-galactose 4-epimerase, domain 1"/>
    <property type="match status" value="1"/>
</dbReference>
<sequence length="282" mass="29643">MKYLVTGATGAVGSLVVERLLARGERPRVFVRSAEKARSLFGDQVDVATGDLADGASLAAALRGIDRAFLVNSGPDLAARDGMAAQAARTAGLGHLVKLSTMDVEQGVGTGPRHARGEAAIRAHGVGFTFVRPSGFMVNALAWAPAIQAGGVVLGATGTGKIAFIHAHDIADVATAALTSTRYDGESLAISGPEALCYGEMVAKIGAAIGRSLAFESISEEEERRRWQSWGESEESIDYHMSIFGAIRDGSLACVTDTVERVTGRPARTFDQWARENATAFH</sequence>
<evidence type="ECO:0000313" key="2">
    <source>
        <dbReference type="EMBL" id="WXB05251.1"/>
    </source>
</evidence>
<dbReference type="Proteomes" id="UP001374803">
    <property type="component" value="Chromosome"/>
</dbReference>
<proteinExistence type="predicted"/>
<dbReference type="EMBL" id="CP089983">
    <property type="protein sequence ID" value="WXB05251.1"/>
    <property type="molecule type" value="Genomic_DNA"/>
</dbReference>
<protein>
    <submittedName>
        <fullName evidence="2">NAD(P)H-binding protein</fullName>
    </submittedName>
</protein>
<dbReference type="Pfam" id="PF13460">
    <property type="entry name" value="NAD_binding_10"/>
    <property type="match status" value="1"/>
</dbReference>
<organism evidence="2 3">
    <name type="scientific">Pendulispora rubella</name>
    <dbReference type="NCBI Taxonomy" id="2741070"/>
    <lineage>
        <taxon>Bacteria</taxon>
        <taxon>Pseudomonadati</taxon>
        <taxon>Myxococcota</taxon>
        <taxon>Myxococcia</taxon>
        <taxon>Myxococcales</taxon>
        <taxon>Sorangiineae</taxon>
        <taxon>Pendulisporaceae</taxon>
        <taxon>Pendulispora</taxon>
    </lineage>
</organism>
<accession>A0ABZ2L641</accession>
<dbReference type="Gene3D" id="3.40.50.720">
    <property type="entry name" value="NAD(P)-binding Rossmann-like Domain"/>
    <property type="match status" value="1"/>
</dbReference>
<reference evidence="2" key="1">
    <citation type="submission" date="2021-12" db="EMBL/GenBank/DDBJ databases">
        <title>Discovery of the Pendulisporaceae a myxobacterial family with distinct sporulation behavior and unique specialized metabolism.</title>
        <authorList>
            <person name="Garcia R."/>
            <person name="Popoff A."/>
            <person name="Bader C.D."/>
            <person name="Loehr J."/>
            <person name="Walesch S."/>
            <person name="Walt C."/>
            <person name="Boldt J."/>
            <person name="Bunk B."/>
            <person name="Haeckl F.J.F.P.J."/>
            <person name="Gunesch A.P."/>
            <person name="Birkelbach J."/>
            <person name="Nuebel U."/>
            <person name="Pietschmann T."/>
            <person name="Bach T."/>
            <person name="Mueller R."/>
        </authorList>
    </citation>
    <scope>NUCLEOTIDE SEQUENCE</scope>
    <source>
        <strain evidence="2">MSr11367</strain>
    </source>
</reference>
<dbReference type="InterPro" id="IPR036291">
    <property type="entry name" value="NAD(P)-bd_dom_sf"/>
</dbReference>
<keyword evidence="3" id="KW-1185">Reference proteome</keyword>
<dbReference type="InterPro" id="IPR051604">
    <property type="entry name" value="Ergot_Alk_Oxidoreductase"/>
</dbReference>
<dbReference type="InterPro" id="IPR016040">
    <property type="entry name" value="NAD(P)-bd_dom"/>
</dbReference>
<name>A0ABZ2L641_9BACT</name>
<dbReference type="PANTHER" id="PTHR43162:SF1">
    <property type="entry name" value="PRESTALK A DIFFERENTIATION PROTEIN A"/>
    <property type="match status" value="1"/>
</dbReference>